<evidence type="ECO:0000313" key="2">
    <source>
        <dbReference type="EMBL" id="GBM83447.1"/>
    </source>
</evidence>
<evidence type="ECO:0000313" key="3">
    <source>
        <dbReference type="EMBL" id="GBM83954.1"/>
    </source>
</evidence>
<accession>A0A4Y2IZZ3</accession>
<sequence>MHLWMKTPQVIIPFQNAGGRPSFPPCHSVSPERNKAWRWVPQWPTAGAGPAHFLLLHAPPTLNYRLGEGN</sequence>
<dbReference type="EMBL" id="BGPR01188171">
    <property type="protein sequence ID" value="GBM83435.1"/>
    <property type="molecule type" value="Genomic_DNA"/>
</dbReference>
<evidence type="ECO:0000313" key="1">
    <source>
        <dbReference type="EMBL" id="GBM83435.1"/>
    </source>
</evidence>
<feature type="non-terminal residue" evidence="2">
    <location>
        <position position="70"/>
    </location>
</feature>
<proteinExistence type="predicted"/>
<reference evidence="2 4" key="1">
    <citation type="journal article" date="2019" name="Sci. Rep.">
        <title>Orb-weaving spider Araneus ventricosus genome elucidates the spidroin gene catalogue.</title>
        <authorList>
            <person name="Kono N."/>
            <person name="Nakamura H."/>
            <person name="Ohtoshi R."/>
            <person name="Moran D.A.P."/>
            <person name="Shinohara A."/>
            <person name="Yoshida Y."/>
            <person name="Fujiwara M."/>
            <person name="Mori M."/>
            <person name="Tomita M."/>
            <person name="Arakawa K."/>
        </authorList>
    </citation>
    <scope>NUCLEOTIDE SEQUENCE [LARGE SCALE GENOMIC DNA]</scope>
</reference>
<dbReference type="EMBL" id="BGPR01188174">
    <property type="protein sequence ID" value="GBM83447.1"/>
    <property type="molecule type" value="Genomic_DNA"/>
</dbReference>
<dbReference type="EMBL" id="BGPR01188361">
    <property type="protein sequence ID" value="GBM83954.1"/>
    <property type="molecule type" value="Genomic_DNA"/>
</dbReference>
<gene>
    <name evidence="1" type="ORF">AVEN_112867_1</name>
    <name evidence="2" type="ORF">AVEN_129395_1</name>
    <name evidence="3" type="ORF">AVEN_48668_1</name>
</gene>
<dbReference type="AlphaFoldDB" id="A0A4Y2IZZ3"/>
<comment type="caution">
    <text evidence="2">The sequence shown here is derived from an EMBL/GenBank/DDBJ whole genome shotgun (WGS) entry which is preliminary data.</text>
</comment>
<name>A0A4Y2IZZ3_ARAVE</name>
<evidence type="ECO:0000313" key="4">
    <source>
        <dbReference type="Proteomes" id="UP000499080"/>
    </source>
</evidence>
<protein>
    <submittedName>
        <fullName evidence="2">Uncharacterized protein</fullName>
    </submittedName>
</protein>
<keyword evidence="4" id="KW-1185">Reference proteome</keyword>
<organism evidence="2 4">
    <name type="scientific">Araneus ventricosus</name>
    <name type="common">Orbweaver spider</name>
    <name type="synonym">Epeira ventricosa</name>
    <dbReference type="NCBI Taxonomy" id="182803"/>
    <lineage>
        <taxon>Eukaryota</taxon>
        <taxon>Metazoa</taxon>
        <taxon>Ecdysozoa</taxon>
        <taxon>Arthropoda</taxon>
        <taxon>Chelicerata</taxon>
        <taxon>Arachnida</taxon>
        <taxon>Araneae</taxon>
        <taxon>Araneomorphae</taxon>
        <taxon>Entelegynae</taxon>
        <taxon>Araneoidea</taxon>
        <taxon>Araneidae</taxon>
        <taxon>Araneus</taxon>
    </lineage>
</organism>
<dbReference type="Proteomes" id="UP000499080">
    <property type="component" value="Unassembled WGS sequence"/>
</dbReference>